<dbReference type="EMBL" id="ML736799">
    <property type="protein sequence ID" value="KAE8401522.1"/>
    <property type="molecule type" value="Genomic_DNA"/>
</dbReference>
<sequence length="77" mass="8483">MLFIYSLSLACSTALGSSCLPSPARVPSFYPPPQVRDLYLTAWGQRNLTKGLGKSQSPKVLRTQIFIISLRSKQSPL</sequence>
<name>A0A5N7D533_9EURO</name>
<protein>
    <recommendedName>
        <fullName evidence="4">Secreted protein</fullName>
    </recommendedName>
</protein>
<evidence type="ECO:0000313" key="3">
    <source>
        <dbReference type="Proteomes" id="UP000325579"/>
    </source>
</evidence>
<evidence type="ECO:0000256" key="1">
    <source>
        <dbReference type="SAM" id="SignalP"/>
    </source>
</evidence>
<dbReference type="RefSeq" id="XP_031938841.1">
    <property type="nucleotide sequence ID" value="XM_032079437.1"/>
</dbReference>
<reference evidence="2 3" key="1">
    <citation type="submission" date="2019-04" db="EMBL/GenBank/DDBJ databases">
        <authorList>
            <consortium name="DOE Joint Genome Institute"/>
            <person name="Mondo S."/>
            <person name="Kjaerbolling I."/>
            <person name="Vesth T."/>
            <person name="Frisvad J.C."/>
            <person name="Nybo J.L."/>
            <person name="Theobald S."/>
            <person name="Kildgaard S."/>
            <person name="Isbrandt T."/>
            <person name="Kuo A."/>
            <person name="Sato A."/>
            <person name="Lyhne E.K."/>
            <person name="Kogle M.E."/>
            <person name="Wiebenga A."/>
            <person name="Kun R.S."/>
            <person name="Lubbers R.J."/>
            <person name="Makela M.R."/>
            <person name="Barry K."/>
            <person name="Chovatia M."/>
            <person name="Clum A."/>
            <person name="Daum C."/>
            <person name="Haridas S."/>
            <person name="He G."/>
            <person name="LaButti K."/>
            <person name="Lipzen A."/>
            <person name="Riley R."/>
            <person name="Salamov A."/>
            <person name="Simmons B.A."/>
            <person name="Magnuson J.K."/>
            <person name="Henrissat B."/>
            <person name="Mortensen U.H."/>
            <person name="Larsen T.O."/>
            <person name="Devries R.P."/>
            <person name="Grigoriev I.V."/>
            <person name="Machida M."/>
            <person name="Baker S.E."/>
            <person name="Andersen M.R."/>
            <person name="Cantor M.N."/>
            <person name="Hua S.X."/>
        </authorList>
    </citation>
    <scope>NUCLEOTIDE SEQUENCE [LARGE SCALE GENOMIC DNA]</scope>
    <source>
        <strain evidence="2 3">CBS 119388</strain>
    </source>
</reference>
<gene>
    <name evidence="2" type="ORF">BDV37DRAFT_177674</name>
</gene>
<accession>A0A5N7D533</accession>
<proteinExistence type="predicted"/>
<feature type="signal peptide" evidence="1">
    <location>
        <begin position="1"/>
        <end position="16"/>
    </location>
</feature>
<feature type="chain" id="PRO_5025035215" description="Secreted protein" evidence="1">
    <location>
        <begin position="17"/>
        <end position="77"/>
    </location>
</feature>
<dbReference type="Proteomes" id="UP000325579">
    <property type="component" value="Unassembled WGS sequence"/>
</dbReference>
<dbReference type="AlphaFoldDB" id="A0A5N7D533"/>
<organism evidence="2 3">
    <name type="scientific">Aspergillus pseudonomiae</name>
    <dbReference type="NCBI Taxonomy" id="1506151"/>
    <lineage>
        <taxon>Eukaryota</taxon>
        <taxon>Fungi</taxon>
        <taxon>Dikarya</taxon>
        <taxon>Ascomycota</taxon>
        <taxon>Pezizomycotina</taxon>
        <taxon>Eurotiomycetes</taxon>
        <taxon>Eurotiomycetidae</taxon>
        <taxon>Eurotiales</taxon>
        <taxon>Aspergillaceae</taxon>
        <taxon>Aspergillus</taxon>
        <taxon>Aspergillus subgen. Circumdati</taxon>
    </lineage>
</organism>
<keyword evidence="1" id="KW-0732">Signal</keyword>
<evidence type="ECO:0000313" key="2">
    <source>
        <dbReference type="EMBL" id="KAE8401522.1"/>
    </source>
</evidence>
<dbReference type="GeneID" id="43664128"/>
<evidence type="ECO:0008006" key="4">
    <source>
        <dbReference type="Google" id="ProtNLM"/>
    </source>
</evidence>
<keyword evidence="3" id="KW-1185">Reference proteome</keyword>